<dbReference type="SUPFAM" id="SSF88659">
    <property type="entry name" value="Sigma3 and sigma4 domains of RNA polymerase sigma factors"/>
    <property type="match status" value="2"/>
</dbReference>
<dbReference type="NCBIfam" id="TIGR02937">
    <property type="entry name" value="sigma70-ECF"/>
    <property type="match status" value="1"/>
</dbReference>
<dbReference type="PANTHER" id="PTHR30603:SF60">
    <property type="entry name" value="RNA POLYMERASE SIGMA FACTOR RPOD"/>
    <property type="match status" value="1"/>
</dbReference>
<dbReference type="InterPro" id="IPR007631">
    <property type="entry name" value="RNA_pol_sigma_70_non-ess"/>
</dbReference>
<dbReference type="CDD" id="cd06171">
    <property type="entry name" value="Sigma70_r4"/>
    <property type="match status" value="1"/>
</dbReference>
<accession>A0ABD7A5P3</accession>
<dbReference type="FunFam" id="1.10.601.10:FF:000002">
    <property type="entry name" value="RNA polymerase sigma factor RpoD"/>
    <property type="match status" value="1"/>
</dbReference>
<comment type="similarity">
    <text evidence="6">Belongs to the sigma-70 factor family. RpoD/SigA subfamily.</text>
</comment>
<feature type="region of interest" description="Sigma-70 factor domain-4" evidence="6">
    <location>
        <begin position="558"/>
        <end position="611"/>
    </location>
</feature>
<dbReference type="InterPro" id="IPR028630">
    <property type="entry name" value="Sigma70_RpoD"/>
</dbReference>
<dbReference type="InterPro" id="IPR000943">
    <property type="entry name" value="RNA_pol_sigma70"/>
</dbReference>
<dbReference type="InterPro" id="IPR036388">
    <property type="entry name" value="WH-like_DNA-bd_sf"/>
</dbReference>
<dbReference type="InterPro" id="IPR007627">
    <property type="entry name" value="RNA_pol_sigma70_r2"/>
</dbReference>
<protein>
    <recommendedName>
        <fullName evidence="6">RNA polymerase sigma factor RpoD</fullName>
    </recommendedName>
    <alternativeName>
        <fullName evidence="6">Sigma-70</fullName>
    </alternativeName>
</protein>
<dbReference type="FunFam" id="1.10.10.10:FF:000002">
    <property type="entry name" value="RNA polymerase sigma factor SigA"/>
    <property type="match status" value="1"/>
</dbReference>
<dbReference type="InterPro" id="IPR042189">
    <property type="entry name" value="RNA_pol_sigma_70_r1_1_sf"/>
</dbReference>
<comment type="subcellular location">
    <subcellularLocation>
        <location evidence="6">Cytoplasm</location>
    </subcellularLocation>
</comment>
<dbReference type="NCBIfam" id="NF004208">
    <property type="entry name" value="PRK05658.1"/>
    <property type="match status" value="1"/>
</dbReference>
<dbReference type="Pfam" id="PF04546">
    <property type="entry name" value="Sigma70_ner"/>
    <property type="match status" value="1"/>
</dbReference>
<dbReference type="InterPro" id="IPR013324">
    <property type="entry name" value="RNA_pol_sigma_r3/r4-like"/>
</dbReference>
<keyword evidence="2 6" id="KW-0805">Transcription regulation</keyword>
<evidence type="ECO:0000259" key="9">
    <source>
        <dbReference type="PROSITE" id="PS00716"/>
    </source>
</evidence>
<feature type="region of interest" description="Sigma-70 factor domain-3" evidence="6">
    <location>
        <begin position="469"/>
        <end position="545"/>
    </location>
</feature>
<dbReference type="InterPro" id="IPR007624">
    <property type="entry name" value="RNA_pol_sigma70_r3"/>
</dbReference>
<feature type="DNA-binding region" description="H-T-H motif" evidence="6">
    <location>
        <begin position="584"/>
        <end position="603"/>
    </location>
</feature>
<evidence type="ECO:0000256" key="3">
    <source>
        <dbReference type="ARBA" id="ARBA00023082"/>
    </source>
</evidence>
<dbReference type="Gene3D" id="1.10.10.10">
    <property type="entry name" value="Winged helix-like DNA-binding domain superfamily/Winged helix DNA-binding domain"/>
    <property type="match status" value="2"/>
</dbReference>
<dbReference type="PROSITE" id="PS00716">
    <property type="entry name" value="SIGMA70_2"/>
    <property type="match status" value="1"/>
</dbReference>
<dbReference type="Gene3D" id="1.10.601.10">
    <property type="entry name" value="RNA Polymerase Primary Sigma Factor"/>
    <property type="match status" value="1"/>
</dbReference>
<dbReference type="InterPro" id="IPR014284">
    <property type="entry name" value="RNA_pol_sigma-70_dom"/>
</dbReference>
<comment type="subunit">
    <text evidence="6">Interacts transiently with the RNA polymerase catalytic core.</text>
</comment>
<evidence type="ECO:0000256" key="6">
    <source>
        <dbReference type="HAMAP-Rule" id="MF_00963"/>
    </source>
</evidence>
<dbReference type="Gene3D" id="1.10.220.120">
    <property type="entry name" value="Sigma-70 factor, region 1.1"/>
    <property type="match status" value="1"/>
</dbReference>
<dbReference type="EMBL" id="CP055305">
    <property type="protein sequence ID" value="QLB41431.1"/>
    <property type="molecule type" value="Genomic_DNA"/>
</dbReference>
<dbReference type="GO" id="GO:0003677">
    <property type="term" value="F:DNA binding"/>
    <property type="evidence" value="ECO:0007669"/>
    <property type="project" value="UniProtKB-UniRule"/>
</dbReference>
<dbReference type="Pfam" id="PF03979">
    <property type="entry name" value="Sigma70_r1_1"/>
    <property type="match status" value="1"/>
</dbReference>
<dbReference type="Pfam" id="PF00140">
    <property type="entry name" value="Sigma70_r1_2"/>
    <property type="match status" value="1"/>
</dbReference>
<dbReference type="KEGG" id="mpeg:HV560_00490"/>
<evidence type="ECO:0000256" key="5">
    <source>
        <dbReference type="ARBA" id="ARBA00023163"/>
    </source>
</evidence>
<dbReference type="GO" id="GO:0006352">
    <property type="term" value="P:DNA-templated transcription initiation"/>
    <property type="evidence" value="ECO:0007669"/>
    <property type="project" value="UniProtKB-UniRule"/>
</dbReference>
<evidence type="ECO:0000256" key="1">
    <source>
        <dbReference type="ARBA" id="ARBA00022490"/>
    </source>
</evidence>
<sequence length="624" mass="71228">MENQADQQLEQEQQSQLELLIAQGREQGYLTISEVHDHLPEELVDAEQIEDVIQMINDMGIQVLDVAPDTDDLLLSENIADEDVVEEATKVLSTVESELGRTTDPVRMYMREMGTVELLTREGEIDIAKRIEEGINEVQCAIAEYPEALVGLLESYAQVEAGEMRLSDLVTAFVDLNVLEETPLVEIDPELEDDEVADVPDVDDENEDEESEDSSSSSDDGSIDPELAREKFEALRNQHQKVLLFIQKHGRTSKKSREQIEALSDIFLEFRLVPKQFDLLVASVQKLMKQVRMEERQIQRYAVEYAGMNKADFLKAFQGHELSEMWIEKAINAKKNAVPKLANYVDNIRINISNLQNLEQASGLTIAQIREIGGRISNGELKARRAKKEMVEANLRLVISIAKKYTNRGLQFLDLIQEGNIGLMKAVDKFEYRRGYKFSTYATWWIRQAITRSIADQARTIRIPVHMIETINKLNRISRQCLQEMGREATPEELAERMGMPEDKIRKVLKIAKEPISMETPIGDDDDSHLGDFIQDESLELPLDSATAESLRMATNEVLEGLTPREAKVLRMRFGIDMNTDHTLEEVGKQFDVTRERIRQIEAKALRKLRHPSRSETLRSFLDD</sequence>
<dbReference type="GO" id="GO:0005737">
    <property type="term" value="C:cytoplasm"/>
    <property type="evidence" value="ECO:0007669"/>
    <property type="project" value="UniProtKB-SubCell"/>
</dbReference>
<comment type="function">
    <text evidence="6">Sigma factors are initiation factors that promote the attachment of RNA polymerase to specific initiation sites and are then released. This sigma factor is the primary sigma factor during exponential growth.</text>
</comment>
<feature type="region of interest" description="Sigma-70 factor domain-2" evidence="6">
    <location>
        <begin position="390"/>
        <end position="460"/>
    </location>
</feature>
<keyword evidence="3 6" id="KW-0731">Sigma factor</keyword>
<dbReference type="HAMAP" id="MF_00963">
    <property type="entry name" value="Sigma70_RpoD_SigA"/>
    <property type="match status" value="1"/>
</dbReference>
<dbReference type="SUPFAM" id="SSF88946">
    <property type="entry name" value="Sigma2 domain of RNA polymerase sigma factors"/>
    <property type="match status" value="1"/>
</dbReference>
<feature type="domain" description="RNA polymerase sigma-70" evidence="8">
    <location>
        <begin position="414"/>
        <end position="427"/>
    </location>
</feature>
<dbReference type="Pfam" id="PF04539">
    <property type="entry name" value="Sigma70_r3"/>
    <property type="match status" value="1"/>
</dbReference>
<keyword evidence="1 6" id="KW-0963">Cytoplasm</keyword>
<gene>
    <name evidence="6 10" type="primary">rpoD</name>
    <name evidence="10" type="ORF">HV560_00490</name>
</gene>
<dbReference type="Pfam" id="PF04545">
    <property type="entry name" value="Sigma70_r4"/>
    <property type="match status" value="1"/>
</dbReference>
<dbReference type="InterPro" id="IPR007127">
    <property type="entry name" value="RNA_pol_sigma_70_r1_1"/>
</dbReference>
<evidence type="ECO:0000256" key="2">
    <source>
        <dbReference type="ARBA" id="ARBA00023015"/>
    </source>
</evidence>
<proteinExistence type="inferred from homology"/>
<keyword evidence="5 6" id="KW-0804">Transcription</keyword>
<evidence type="ECO:0000313" key="10">
    <source>
        <dbReference type="EMBL" id="QLB41431.1"/>
    </source>
</evidence>
<dbReference type="PANTHER" id="PTHR30603">
    <property type="entry name" value="RNA POLYMERASE SIGMA FACTOR RPO"/>
    <property type="match status" value="1"/>
</dbReference>
<dbReference type="InterPro" id="IPR013325">
    <property type="entry name" value="RNA_pol_sigma_r2"/>
</dbReference>
<reference evidence="10 11" key="1">
    <citation type="submission" date="2020-06" db="EMBL/GenBank/DDBJ databases">
        <title>Mannheimia pernigra sp. nov. isolated from bovine respiratory tract.</title>
        <authorList>
            <person name="Kuhnert P."/>
            <person name="Akarsu-Egger H."/>
        </authorList>
    </citation>
    <scope>NUCLEOTIDE SEQUENCE [LARGE SCALE GENOMIC DNA]</scope>
    <source>
        <strain evidence="10 11">17CN0883</strain>
    </source>
</reference>
<dbReference type="Proteomes" id="UP000509784">
    <property type="component" value="Chromosome"/>
</dbReference>
<dbReference type="InterPro" id="IPR050239">
    <property type="entry name" value="Sigma-70_RNA_pol_init_factors"/>
</dbReference>
<dbReference type="FunFam" id="1.10.10.10:FF:000004">
    <property type="entry name" value="RNA polymerase sigma factor SigA"/>
    <property type="match status" value="1"/>
</dbReference>
<feature type="domain" description="RNA polymerase sigma-70" evidence="9">
    <location>
        <begin position="583"/>
        <end position="609"/>
    </location>
</feature>
<dbReference type="FunFam" id="1.10.220.120:FF:000001">
    <property type="entry name" value="RNA polymerase sigma factor RpoD"/>
    <property type="match status" value="1"/>
</dbReference>
<evidence type="ECO:0000313" key="11">
    <source>
        <dbReference type="Proteomes" id="UP000509784"/>
    </source>
</evidence>
<dbReference type="InterPro" id="IPR007630">
    <property type="entry name" value="RNA_pol_sigma70_r4"/>
</dbReference>
<keyword evidence="4 6" id="KW-0238">DNA-binding</keyword>
<dbReference type="GO" id="GO:0016987">
    <property type="term" value="F:sigma factor activity"/>
    <property type="evidence" value="ECO:0007669"/>
    <property type="project" value="UniProtKB-UniRule"/>
</dbReference>
<evidence type="ECO:0000256" key="4">
    <source>
        <dbReference type="ARBA" id="ARBA00023125"/>
    </source>
</evidence>
<dbReference type="InterPro" id="IPR012760">
    <property type="entry name" value="RNA_pol_sigma_RpoD_C"/>
</dbReference>
<name>A0ABD7A5P3_9PAST</name>
<dbReference type="PROSITE" id="PS00715">
    <property type="entry name" value="SIGMA70_1"/>
    <property type="match status" value="1"/>
</dbReference>
<dbReference type="NCBIfam" id="TIGR02393">
    <property type="entry name" value="RpoD_Cterm"/>
    <property type="match status" value="1"/>
</dbReference>
<dbReference type="InterPro" id="IPR009042">
    <property type="entry name" value="RNA_pol_sigma70_r1_2"/>
</dbReference>
<dbReference type="AlphaFoldDB" id="A0ABD7A5P3"/>
<evidence type="ECO:0000256" key="7">
    <source>
        <dbReference type="SAM" id="MobiDB-lite"/>
    </source>
</evidence>
<organism evidence="10 11">
    <name type="scientific">Mannheimia pernigra</name>
    <dbReference type="NCBI Taxonomy" id="111844"/>
    <lineage>
        <taxon>Bacteria</taxon>
        <taxon>Pseudomonadati</taxon>
        <taxon>Pseudomonadota</taxon>
        <taxon>Gammaproteobacteria</taxon>
        <taxon>Pasteurellales</taxon>
        <taxon>Pasteurellaceae</taxon>
        <taxon>Mannheimia</taxon>
    </lineage>
</organism>
<feature type="region of interest" description="Disordered" evidence="7">
    <location>
        <begin position="185"/>
        <end position="224"/>
    </location>
</feature>
<evidence type="ECO:0000259" key="8">
    <source>
        <dbReference type="PROSITE" id="PS00715"/>
    </source>
</evidence>
<dbReference type="PRINTS" id="PR00046">
    <property type="entry name" value="SIGMA70FCT"/>
</dbReference>
<dbReference type="RefSeq" id="WP_159628541.1">
    <property type="nucleotide sequence ID" value="NZ_CP046531.1"/>
</dbReference>
<feature type="short sequence motif" description="Interaction with polymerase core subunit RpoC" evidence="6">
    <location>
        <begin position="414"/>
        <end position="417"/>
    </location>
</feature>
<feature type="compositionally biased region" description="Acidic residues" evidence="7">
    <location>
        <begin position="187"/>
        <end position="213"/>
    </location>
</feature>
<dbReference type="Pfam" id="PF04542">
    <property type="entry name" value="Sigma70_r2"/>
    <property type="match status" value="1"/>
</dbReference>